<reference evidence="2 3" key="1">
    <citation type="submission" date="2014-09" db="EMBL/GenBank/DDBJ databases">
        <authorList>
            <person name="Chan K.-G."/>
        </authorList>
    </citation>
    <scope>NUCLEOTIDE SEQUENCE [LARGE SCALE GENOMIC DNA]</scope>
    <source>
        <strain evidence="2 3">ND07</strain>
    </source>
</reference>
<dbReference type="OrthoDB" id="7029980at2"/>
<keyword evidence="1" id="KW-0732">Signal</keyword>
<evidence type="ECO:0000256" key="1">
    <source>
        <dbReference type="SAM" id="SignalP"/>
    </source>
</evidence>
<dbReference type="Proteomes" id="UP000029493">
    <property type="component" value="Chromosome"/>
</dbReference>
<sequence length="100" mass="10505">MRLKPLLAIVAATALSLPLAAHAGKFSAEAERSYTASCVKSSTDNGLSAEAAKQHCECGKKVLEKDFSDAQLKELNGQNPKPTLVEQAQTAVAMACSKKS</sequence>
<feature type="signal peptide" evidence="1">
    <location>
        <begin position="1"/>
        <end position="23"/>
    </location>
</feature>
<dbReference type="KEGG" id="psw:LK03_16290"/>
<protein>
    <recommendedName>
        <fullName evidence="4">Lipoprotein</fullName>
    </recommendedName>
</protein>
<evidence type="ECO:0000313" key="2">
    <source>
        <dbReference type="EMBL" id="AIR90735.1"/>
    </source>
</evidence>
<evidence type="ECO:0000313" key="3">
    <source>
        <dbReference type="Proteomes" id="UP000029493"/>
    </source>
</evidence>
<accession>A0A089WN86</accession>
<dbReference type="EMBL" id="CP009455">
    <property type="protein sequence ID" value="AIR90735.1"/>
    <property type="molecule type" value="Genomic_DNA"/>
</dbReference>
<name>A0A089WN86_9PSED</name>
<gene>
    <name evidence="2" type="ORF">LK03_16290</name>
</gene>
<evidence type="ECO:0008006" key="4">
    <source>
        <dbReference type="Google" id="ProtNLM"/>
    </source>
</evidence>
<feature type="chain" id="PRO_5001851038" description="Lipoprotein" evidence="1">
    <location>
        <begin position="24"/>
        <end position="100"/>
    </location>
</feature>
<dbReference type="AlphaFoldDB" id="A0A089WN86"/>
<organism evidence="2 3">
    <name type="scientific">Pseudomonas cremoricolorata</name>
    <dbReference type="NCBI Taxonomy" id="157783"/>
    <lineage>
        <taxon>Bacteria</taxon>
        <taxon>Pseudomonadati</taxon>
        <taxon>Pseudomonadota</taxon>
        <taxon>Gammaproteobacteria</taxon>
        <taxon>Pseudomonadales</taxon>
        <taxon>Pseudomonadaceae</taxon>
        <taxon>Pseudomonas</taxon>
    </lineage>
</organism>
<dbReference type="RefSeq" id="WP_038413370.1">
    <property type="nucleotide sequence ID" value="NZ_CP009455.1"/>
</dbReference>
<proteinExistence type="predicted"/>
<keyword evidence="3" id="KW-1185">Reference proteome</keyword>